<evidence type="ECO:0000256" key="5">
    <source>
        <dbReference type="ARBA" id="ARBA00022737"/>
    </source>
</evidence>
<comment type="similarity">
    <text evidence="2 10">Belongs to the mitochondrial carrier (TC 2.A.29) family.</text>
</comment>
<dbReference type="SUPFAM" id="SSF103506">
    <property type="entry name" value="Mitochondrial carrier"/>
    <property type="match status" value="1"/>
</dbReference>
<dbReference type="InterPro" id="IPR050567">
    <property type="entry name" value="Mitochondrial_Carrier"/>
</dbReference>
<dbReference type="EMBL" id="JAKKPZ010000003">
    <property type="protein sequence ID" value="KAI1723771.1"/>
    <property type="molecule type" value="Genomic_DNA"/>
</dbReference>
<reference evidence="12" key="1">
    <citation type="submission" date="2022-01" db="EMBL/GenBank/DDBJ databases">
        <title>Genome Sequence Resource for Two Populations of Ditylenchus destructor, the Migratory Endoparasitic Phytonematode.</title>
        <authorList>
            <person name="Zhang H."/>
            <person name="Lin R."/>
            <person name="Xie B."/>
        </authorList>
    </citation>
    <scope>NUCLEOTIDE SEQUENCE</scope>
    <source>
        <strain evidence="12">BazhouSP</strain>
    </source>
</reference>
<dbReference type="Pfam" id="PF00153">
    <property type="entry name" value="Mito_carr"/>
    <property type="match status" value="3"/>
</dbReference>
<keyword evidence="4 9" id="KW-0812">Transmembrane</keyword>
<evidence type="ECO:0000256" key="4">
    <source>
        <dbReference type="ARBA" id="ARBA00022692"/>
    </source>
</evidence>
<dbReference type="Gene3D" id="1.50.40.10">
    <property type="entry name" value="Mitochondrial carrier domain"/>
    <property type="match status" value="2"/>
</dbReference>
<feature type="transmembrane region" description="Helical" evidence="11">
    <location>
        <begin position="108"/>
        <end position="126"/>
    </location>
</feature>
<dbReference type="AlphaFoldDB" id="A0AAD4NCQ1"/>
<dbReference type="PANTHER" id="PTHR45624:SF4">
    <property type="entry name" value="CONGESTED-LIKE TRACHEA PROTEIN-RELATED"/>
    <property type="match status" value="1"/>
</dbReference>
<keyword evidence="7" id="KW-0496">Mitochondrion</keyword>
<dbReference type="InterPro" id="IPR018108">
    <property type="entry name" value="MCP_transmembrane"/>
</dbReference>
<comment type="subcellular location">
    <subcellularLocation>
        <location evidence="1">Mitochondrion membrane</location>
        <topology evidence="1">Multi-pass membrane protein</topology>
    </subcellularLocation>
</comment>
<feature type="repeat" description="Solcar" evidence="9">
    <location>
        <begin position="6"/>
        <end position="97"/>
    </location>
</feature>
<dbReference type="GO" id="GO:0006839">
    <property type="term" value="P:mitochondrial transport"/>
    <property type="evidence" value="ECO:0007669"/>
    <property type="project" value="TreeGrafter"/>
</dbReference>
<evidence type="ECO:0000256" key="6">
    <source>
        <dbReference type="ARBA" id="ARBA00022989"/>
    </source>
</evidence>
<evidence type="ECO:0000256" key="1">
    <source>
        <dbReference type="ARBA" id="ARBA00004225"/>
    </source>
</evidence>
<dbReference type="GO" id="GO:0031966">
    <property type="term" value="C:mitochondrial membrane"/>
    <property type="evidence" value="ECO:0007669"/>
    <property type="project" value="UniProtKB-SubCell"/>
</dbReference>
<evidence type="ECO:0000256" key="9">
    <source>
        <dbReference type="PROSITE-ProRule" id="PRU00282"/>
    </source>
</evidence>
<comment type="caution">
    <text evidence="12">The sequence shown here is derived from an EMBL/GenBank/DDBJ whole genome shotgun (WGS) entry which is preliminary data.</text>
</comment>
<keyword evidence="3 10" id="KW-0813">Transport</keyword>
<feature type="transmembrane region" description="Helical" evidence="11">
    <location>
        <begin position="68"/>
        <end position="88"/>
    </location>
</feature>
<keyword evidence="8 9" id="KW-0472">Membrane</keyword>
<dbReference type="PANTHER" id="PTHR45624">
    <property type="entry name" value="MITOCHONDRIAL BASIC AMINO ACIDS TRANSPORTER-RELATED"/>
    <property type="match status" value="1"/>
</dbReference>
<keyword evidence="5" id="KW-0677">Repeat</keyword>
<evidence type="ECO:0000256" key="11">
    <source>
        <dbReference type="SAM" id="Phobius"/>
    </source>
</evidence>
<name>A0AAD4NCQ1_9BILA</name>
<evidence type="ECO:0000256" key="7">
    <source>
        <dbReference type="ARBA" id="ARBA00023128"/>
    </source>
</evidence>
<evidence type="ECO:0000256" key="3">
    <source>
        <dbReference type="ARBA" id="ARBA00022448"/>
    </source>
</evidence>
<keyword evidence="13" id="KW-1185">Reference proteome</keyword>
<evidence type="ECO:0000313" key="12">
    <source>
        <dbReference type="EMBL" id="KAI1723771.1"/>
    </source>
</evidence>
<dbReference type="InterPro" id="IPR023395">
    <property type="entry name" value="MCP_dom_sf"/>
</dbReference>
<feature type="repeat" description="Solcar" evidence="9">
    <location>
        <begin position="106"/>
        <end position="188"/>
    </location>
</feature>
<evidence type="ECO:0000256" key="10">
    <source>
        <dbReference type="RuleBase" id="RU000488"/>
    </source>
</evidence>
<sequence length="302" mass="32435">MTTLARDPGISFLAGSAGGMCKVLVGHPFETVKIRLQTMPISLSGESPLYRGSWDCCRKTVSREGFLALYKGVTVPLAAGMPLSAIYFGGCGLGKLIRHKHAGDKLTFLDNFLIGLFAGGFTSLLGSSAERLRSVLQIQSNNTPQYSGPIDVVKKLKWSLFRGTAANIVKGAPSGGIYMSVYDTLKRFFSGVAPLNSIPSAPILVAGGCAGMAVGAICLPLDIIKSRVQTAPAGKYPHGVRSAVKELYNIYRIEGFNYTIRTCYRGIVPVLIRTFPCNAACFGGVELVLFTYRLSRNDHVVL</sequence>
<keyword evidence="6 11" id="KW-1133">Transmembrane helix</keyword>
<dbReference type="Proteomes" id="UP001201812">
    <property type="component" value="Unassembled WGS sequence"/>
</dbReference>
<dbReference type="GO" id="GO:0015227">
    <property type="term" value="F:O-acyl-L-carnitine transmembrane transporter activity"/>
    <property type="evidence" value="ECO:0007669"/>
    <property type="project" value="TreeGrafter"/>
</dbReference>
<evidence type="ECO:0000256" key="8">
    <source>
        <dbReference type="ARBA" id="ARBA00023136"/>
    </source>
</evidence>
<dbReference type="GO" id="GO:1902603">
    <property type="term" value="P:carnitine transmembrane transport"/>
    <property type="evidence" value="ECO:0007669"/>
    <property type="project" value="TreeGrafter"/>
</dbReference>
<gene>
    <name evidence="12" type="ORF">DdX_03944</name>
</gene>
<dbReference type="PROSITE" id="PS50920">
    <property type="entry name" value="SOLCAR"/>
    <property type="match status" value="3"/>
</dbReference>
<organism evidence="12 13">
    <name type="scientific">Ditylenchus destructor</name>
    <dbReference type="NCBI Taxonomy" id="166010"/>
    <lineage>
        <taxon>Eukaryota</taxon>
        <taxon>Metazoa</taxon>
        <taxon>Ecdysozoa</taxon>
        <taxon>Nematoda</taxon>
        <taxon>Chromadorea</taxon>
        <taxon>Rhabditida</taxon>
        <taxon>Tylenchina</taxon>
        <taxon>Tylenchomorpha</taxon>
        <taxon>Sphaerularioidea</taxon>
        <taxon>Anguinidae</taxon>
        <taxon>Anguininae</taxon>
        <taxon>Ditylenchus</taxon>
    </lineage>
</organism>
<protein>
    <submittedName>
        <fullName evidence="12">Mitochondrial carrier protein domain-containing protein</fullName>
    </submittedName>
</protein>
<feature type="repeat" description="Solcar" evidence="9">
    <location>
        <begin position="202"/>
        <end position="291"/>
    </location>
</feature>
<proteinExistence type="inferred from homology"/>
<evidence type="ECO:0000313" key="13">
    <source>
        <dbReference type="Proteomes" id="UP001201812"/>
    </source>
</evidence>
<accession>A0AAD4NCQ1</accession>
<evidence type="ECO:0000256" key="2">
    <source>
        <dbReference type="ARBA" id="ARBA00006375"/>
    </source>
</evidence>